<keyword evidence="2" id="KW-0812">Transmembrane</keyword>
<gene>
    <name evidence="5" type="primary">MAPKBP1</name>
</gene>
<feature type="chain" id="PRO_5044206752" description="Ig-like domain-containing protein" evidence="3">
    <location>
        <begin position="28"/>
        <end position="916"/>
    </location>
</feature>
<dbReference type="AlphaFoldDB" id="A0AAZ1XYT1"/>
<name>A0AAZ1XYT1_OREAU</name>
<organism evidence="5 6">
    <name type="scientific">Oreochromis aureus</name>
    <name type="common">Israeli tilapia</name>
    <name type="synonym">Chromis aureus</name>
    <dbReference type="NCBI Taxonomy" id="47969"/>
    <lineage>
        <taxon>Eukaryota</taxon>
        <taxon>Metazoa</taxon>
        <taxon>Chordata</taxon>
        <taxon>Craniata</taxon>
        <taxon>Vertebrata</taxon>
        <taxon>Euteleostomi</taxon>
        <taxon>Actinopterygii</taxon>
        <taxon>Neopterygii</taxon>
        <taxon>Teleostei</taxon>
        <taxon>Neoteleostei</taxon>
        <taxon>Acanthomorphata</taxon>
        <taxon>Ovalentaria</taxon>
        <taxon>Cichlomorphae</taxon>
        <taxon>Cichliformes</taxon>
        <taxon>Cichlidae</taxon>
        <taxon>African cichlids</taxon>
        <taxon>Pseudocrenilabrinae</taxon>
        <taxon>Oreochromini</taxon>
        <taxon>Oreochromis</taxon>
    </lineage>
</organism>
<reference evidence="5" key="3">
    <citation type="submission" date="2025-09" db="UniProtKB">
        <authorList>
            <consortium name="Ensembl"/>
        </authorList>
    </citation>
    <scope>IDENTIFICATION</scope>
</reference>
<feature type="domain" description="Ig-like" evidence="4">
    <location>
        <begin position="123"/>
        <end position="200"/>
    </location>
</feature>
<keyword evidence="2" id="KW-1133">Transmembrane helix</keyword>
<feature type="compositionally biased region" description="Low complexity" evidence="1">
    <location>
        <begin position="845"/>
        <end position="858"/>
    </location>
</feature>
<keyword evidence="6" id="KW-1185">Reference proteome</keyword>
<sequence>MTEAAMSLSAAASGFVLFLLSLSGVQSQDNNGVSYTSPQICAFKGSTVDIGCSFKYPLKLLKKVWLTEGIEYNPDDLKKDSGRVSYSSQWYSCTLTIRDLRESDSAVYKFRYTTNRGDFTVLPGVTLTVTVLQVHVKKSSHSNWATLTCQSSCQLHDRPSYIWYKNGQIISTGNHYWYSHYLKLTDSYSCAFRDHEASPSPSVCYQGDSCNRVNYSNRRICALKGSSVDISSTYNSYESQIQSQFWFRSGRGSEDLREDSQYAGRVELIETERGRSTLRIRDLTESDSAEYHFKFKTQSFEWRSSLPGTTLTVTDVQVSVSTGRKLDCVTRCNPYVSSYVWYKNGQQVNGASSSSYEAPYDNKNSYSCALKGFEDFHSLLVCIYGERCNRVNYSNRRICAFKGSSVDISSTYNSYERQIQSTSWFRSGRGSEDLREDSQYAGRVEVIETVTGRSTLRIRDLTESDSAQYHFKFKTQRFEWGSSLPGTILTVTALQVKVSRIISVHESQTEAELKCESSCSPAGRLSFVWFKNNQFMVEQSSYQNLFSPGDVISCAFKGHEDYRSDPVYAPKLPSVSVSPSKEIVEGSPVTLTCSSDANPTKYTWYKEQSLISREQQLIFNPIQSADSGEYYCTAEKELGKWPIINYISINVNYAPKLPSVSVSPSAEIVEGSSVTLTCSSDANPAATYTWYKEKDHEHLSEDSQLIFSSIQPSDSGEYYCTAENELGEKKSDSIFINVKYPQKPPSVTVSPSGEIGEGSPVTLICSTVSCSPGIRNNQDSWKKTAAVASITVLFLAVIIITGIIFIRRKGCFKTNLSRERPDNKPEENAYYYYTLNAPQSGCPERGGPSAPPASAQSRAAEEQQDDLCYASVTFIKKPEEHDYYNILPIKTKRRKEKDEEVTDVDYTVVRLNSTQR</sequence>
<keyword evidence="3" id="KW-0732">Signal</keyword>
<accession>A0AAZ1XYT1</accession>
<proteinExistence type="predicted"/>
<evidence type="ECO:0000256" key="1">
    <source>
        <dbReference type="SAM" id="MobiDB-lite"/>
    </source>
</evidence>
<dbReference type="CDD" id="cd00096">
    <property type="entry name" value="Ig"/>
    <property type="match status" value="1"/>
</dbReference>
<feature type="transmembrane region" description="Helical" evidence="2">
    <location>
        <begin position="785"/>
        <end position="806"/>
    </location>
</feature>
<dbReference type="PANTHER" id="PTHR46013">
    <property type="entry name" value="VASCULAR CELL ADHESION MOLECULE 1"/>
    <property type="match status" value="1"/>
</dbReference>
<dbReference type="SMART" id="SM00409">
    <property type="entry name" value="IG"/>
    <property type="match status" value="5"/>
</dbReference>
<dbReference type="InterPro" id="IPR003598">
    <property type="entry name" value="Ig_sub2"/>
</dbReference>
<feature type="domain" description="Ig-like" evidence="4">
    <location>
        <begin position="307"/>
        <end position="368"/>
    </location>
</feature>
<dbReference type="SMART" id="SM00408">
    <property type="entry name" value="IGc2"/>
    <property type="match status" value="2"/>
</dbReference>
<evidence type="ECO:0000256" key="2">
    <source>
        <dbReference type="SAM" id="Phobius"/>
    </source>
</evidence>
<evidence type="ECO:0000256" key="3">
    <source>
        <dbReference type="SAM" id="SignalP"/>
    </source>
</evidence>
<dbReference type="InterPro" id="IPR003599">
    <property type="entry name" value="Ig_sub"/>
</dbReference>
<feature type="signal peptide" evidence="3">
    <location>
        <begin position="1"/>
        <end position="27"/>
    </location>
</feature>
<protein>
    <recommendedName>
        <fullName evidence="4">Ig-like domain-containing protein</fullName>
    </recommendedName>
</protein>
<dbReference type="InterPro" id="IPR036179">
    <property type="entry name" value="Ig-like_dom_sf"/>
</dbReference>
<feature type="domain" description="Ig-like" evidence="4">
    <location>
        <begin position="658"/>
        <end position="737"/>
    </location>
</feature>
<dbReference type="InterPro" id="IPR013783">
    <property type="entry name" value="Ig-like_fold"/>
</dbReference>
<reference evidence="6" key="1">
    <citation type="submission" date="2020-03" db="EMBL/GenBank/DDBJ databases">
        <title>Evolution of repeat sequences and sex chromosomes of tilapia species revealed by chromosome-level genomes.</title>
        <authorList>
            <person name="Xu L."/>
            <person name="Tao W."/>
            <person name="Wang D."/>
            <person name="Zhou Q."/>
        </authorList>
    </citation>
    <scope>NUCLEOTIDE SEQUENCE [LARGE SCALE GENOMIC DNA]</scope>
    <source>
        <strain evidence="6">Israel</strain>
    </source>
</reference>
<dbReference type="SUPFAM" id="SSF48726">
    <property type="entry name" value="Immunoglobulin"/>
    <property type="match status" value="6"/>
</dbReference>
<dbReference type="Ensembl" id="ENSOABT00000062187.1">
    <property type="protein sequence ID" value="ENSOABP00000072705.1"/>
    <property type="gene ID" value="ENSOABG00000031851.1"/>
</dbReference>
<dbReference type="Proteomes" id="UP000472276">
    <property type="component" value="Unassembled WGS sequence"/>
</dbReference>
<dbReference type="Pfam" id="PF13927">
    <property type="entry name" value="Ig_3"/>
    <property type="match status" value="1"/>
</dbReference>
<reference evidence="5" key="2">
    <citation type="submission" date="2025-08" db="UniProtKB">
        <authorList>
            <consortium name="Ensembl"/>
        </authorList>
    </citation>
    <scope>IDENTIFICATION</scope>
</reference>
<dbReference type="Pfam" id="PF13895">
    <property type="entry name" value="Ig_2"/>
    <property type="match status" value="1"/>
</dbReference>
<dbReference type="PROSITE" id="PS50835">
    <property type="entry name" value="IG_LIKE"/>
    <property type="match status" value="4"/>
</dbReference>
<keyword evidence="2" id="KW-0472">Membrane</keyword>
<evidence type="ECO:0000259" key="4">
    <source>
        <dbReference type="PROSITE" id="PS50835"/>
    </source>
</evidence>
<evidence type="ECO:0000313" key="5">
    <source>
        <dbReference type="Ensembl" id="ENSOABP00000072705.1"/>
    </source>
</evidence>
<dbReference type="InterPro" id="IPR007110">
    <property type="entry name" value="Ig-like_dom"/>
</dbReference>
<feature type="domain" description="Ig-like" evidence="4">
    <location>
        <begin position="573"/>
        <end position="635"/>
    </location>
</feature>
<feature type="region of interest" description="Disordered" evidence="1">
    <location>
        <begin position="841"/>
        <end position="864"/>
    </location>
</feature>
<dbReference type="PANTHER" id="PTHR46013:SF4">
    <property type="entry name" value="B-CELL RECEPTOR CD22-RELATED"/>
    <property type="match status" value="1"/>
</dbReference>
<dbReference type="Gene3D" id="2.60.40.10">
    <property type="entry name" value="Immunoglobulins"/>
    <property type="match status" value="5"/>
</dbReference>
<evidence type="ECO:0000313" key="6">
    <source>
        <dbReference type="Proteomes" id="UP000472276"/>
    </source>
</evidence>